<evidence type="ECO:0000313" key="3">
    <source>
        <dbReference type="EMBL" id="OMO52800.1"/>
    </source>
</evidence>
<dbReference type="InterPro" id="IPR040290">
    <property type="entry name" value="Prot_E6-like"/>
</dbReference>
<dbReference type="AlphaFoldDB" id="A0A1R3G449"/>
<dbReference type="Proteomes" id="UP000188268">
    <property type="component" value="Unassembled WGS sequence"/>
</dbReference>
<dbReference type="PANTHER" id="PTHR35274:SF5">
    <property type="entry name" value="PROTEIN E6-LIKE"/>
    <property type="match status" value="1"/>
</dbReference>
<dbReference type="OMA" id="GKYYYHV"/>
<dbReference type="EMBL" id="AWWV01015410">
    <property type="protein sequence ID" value="OMO52800.1"/>
    <property type="molecule type" value="Genomic_DNA"/>
</dbReference>
<feature type="compositionally biased region" description="Low complexity" evidence="1">
    <location>
        <begin position="93"/>
        <end position="104"/>
    </location>
</feature>
<comment type="caution">
    <text evidence="3">The sequence shown here is derived from an EMBL/GenBank/DDBJ whole genome shotgun (WGS) entry which is preliminary data.</text>
</comment>
<dbReference type="PANTHER" id="PTHR35274">
    <property type="entry name" value="E6-LIKE PROTEIN"/>
    <property type="match status" value="1"/>
</dbReference>
<keyword evidence="4" id="KW-1185">Reference proteome</keyword>
<evidence type="ECO:0000313" key="4">
    <source>
        <dbReference type="Proteomes" id="UP000188268"/>
    </source>
</evidence>
<keyword evidence="2" id="KW-0732">Signal</keyword>
<feature type="signal peptide" evidence="2">
    <location>
        <begin position="1"/>
        <end position="25"/>
    </location>
</feature>
<gene>
    <name evidence="3" type="ORF">CCACVL1_29081</name>
</gene>
<dbReference type="STRING" id="210143.A0A1R3G449"/>
<sequence>MASLAKPITFFFLVVFLSSSVQIQARQSKFFSKIFHLGAKISPQLEATTPLAAPAPAPAPLSGAPESQDPYYGLYGHGQGTGLFPPAKETGFSSSSSSNIPTSTTTFEDDLLAEELAADDEKYETGYEKINYNNNNGYTTSSSNYNNGQTLGNYNNNGYNTNYNTNGYGNGYSSSNYNNGQTLSNYNNNEYETERQGMSDTRFVEGGKYYYDVKNENYYPNNGYESGKGTTENEGYFGNAENSNEFNSMEEFQNKENQYKESQEEYVP</sequence>
<evidence type="ECO:0000256" key="1">
    <source>
        <dbReference type="SAM" id="MobiDB-lite"/>
    </source>
</evidence>
<name>A0A1R3G449_COCAP</name>
<reference evidence="3 4" key="1">
    <citation type="submission" date="2013-09" db="EMBL/GenBank/DDBJ databases">
        <title>Corchorus capsularis genome sequencing.</title>
        <authorList>
            <person name="Alam M."/>
            <person name="Haque M.S."/>
            <person name="Islam M.S."/>
            <person name="Emdad E.M."/>
            <person name="Islam M.M."/>
            <person name="Ahmed B."/>
            <person name="Halim A."/>
            <person name="Hossen Q.M.M."/>
            <person name="Hossain M.Z."/>
            <person name="Ahmed R."/>
            <person name="Khan M.M."/>
            <person name="Islam R."/>
            <person name="Rashid M.M."/>
            <person name="Khan S.A."/>
            <person name="Rahman M.S."/>
            <person name="Alam M."/>
        </authorList>
    </citation>
    <scope>NUCLEOTIDE SEQUENCE [LARGE SCALE GENOMIC DNA]</scope>
    <source>
        <strain evidence="4">cv. CVL-1</strain>
        <tissue evidence="3">Whole seedling</tissue>
    </source>
</reference>
<evidence type="ECO:0000256" key="2">
    <source>
        <dbReference type="SAM" id="SignalP"/>
    </source>
</evidence>
<feature type="chain" id="PRO_5012096639" evidence="2">
    <location>
        <begin position="26"/>
        <end position="268"/>
    </location>
</feature>
<feature type="region of interest" description="Disordered" evidence="1">
    <location>
        <begin position="85"/>
        <end position="104"/>
    </location>
</feature>
<organism evidence="3 4">
    <name type="scientific">Corchorus capsularis</name>
    <name type="common">Jute</name>
    <dbReference type="NCBI Taxonomy" id="210143"/>
    <lineage>
        <taxon>Eukaryota</taxon>
        <taxon>Viridiplantae</taxon>
        <taxon>Streptophyta</taxon>
        <taxon>Embryophyta</taxon>
        <taxon>Tracheophyta</taxon>
        <taxon>Spermatophyta</taxon>
        <taxon>Magnoliopsida</taxon>
        <taxon>eudicotyledons</taxon>
        <taxon>Gunneridae</taxon>
        <taxon>Pentapetalae</taxon>
        <taxon>rosids</taxon>
        <taxon>malvids</taxon>
        <taxon>Malvales</taxon>
        <taxon>Malvaceae</taxon>
        <taxon>Grewioideae</taxon>
        <taxon>Apeibeae</taxon>
        <taxon>Corchorus</taxon>
    </lineage>
</organism>
<feature type="compositionally biased region" description="Low complexity" evidence="1">
    <location>
        <begin position="239"/>
        <end position="251"/>
    </location>
</feature>
<protein>
    <submittedName>
        <fullName evidence="3">Protein E6-like protein</fullName>
    </submittedName>
</protein>
<dbReference type="Gramene" id="OMO52800">
    <property type="protein sequence ID" value="OMO52800"/>
    <property type="gene ID" value="CCACVL1_29081"/>
</dbReference>
<accession>A0A1R3G449</accession>
<feature type="region of interest" description="Disordered" evidence="1">
    <location>
        <begin position="229"/>
        <end position="268"/>
    </location>
</feature>
<dbReference type="OrthoDB" id="749662at2759"/>
<proteinExistence type="predicted"/>
<feature type="region of interest" description="Disordered" evidence="1">
    <location>
        <begin position="52"/>
        <end position="72"/>
    </location>
</feature>
<feature type="compositionally biased region" description="Basic and acidic residues" evidence="1">
    <location>
        <begin position="252"/>
        <end position="268"/>
    </location>
</feature>